<keyword evidence="2" id="KW-1185">Reference proteome</keyword>
<protein>
    <submittedName>
        <fullName evidence="1">Uncharacterized protein</fullName>
    </submittedName>
</protein>
<accession>A0A0L6UAB9</accession>
<sequence>MEIEEASQSSVVIDITPTGRKSAKLFWTTKQQESQLQIQSGFKKDVNNFLELKNASGFWWKEETWEVTAP</sequence>
<dbReference type="Proteomes" id="UP000037035">
    <property type="component" value="Unassembled WGS sequence"/>
</dbReference>
<comment type="caution">
    <text evidence="1">The sequence shown here is derived from an EMBL/GenBank/DDBJ whole genome shotgun (WGS) entry which is preliminary data.</text>
</comment>
<gene>
    <name evidence="1" type="ORF">VP01_805g2</name>
</gene>
<evidence type="ECO:0000313" key="2">
    <source>
        <dbReference type="Proteomes" id="UP000037035"/>
    </source>
</evidence>
<organism evidence="1 2">
    <name type="scientific">Puccinia sorghi</name>
    <dbReference type="NCBI Taxonomy" id="27349"/>
    <lineage>
        <taxon>Eukaryota</taxon>
        <taxon>Fungi</taxon>
        <taxon>Dikarya</taxon>
        <taxon>Basidiomycota</taxon>
        <taxon>Pucciniomycotina</taxon>
        <taxon>Pucciniomycetes</taxon>
        <taxon>Pucciniales</taxon>
        <taxon>Pucciniaceae</taxon>
        <taxon>Puccinia</taxon>
    </lineage>
</organism>
<dbReference type="AlphaFoldDB" id="A0A0L6UAB9"/>
<name>A0A0L6UAB9_9BASI</name>
<dbReference type="EMBL" id="LAVV01013561">
    <property type="protein sequence ID" value="KNZ45499.1"/>
    <property type="molecule type" value="Genomic_DNA"/>
</dbReference>
<evidence type="ECO:0000313" key="1">
    <source>
        <dbReference type="EMBL" id="KNZ45499.1"/>
    </source>
</evidence>
<dbReference type="VEuPathDB" id="FungiDB:VP01_805g2"/>
<reference evidence="1 2" key="1">
    <citation type="submission" date="2015-08" db="EMBL/GenBank/DDBJ databases">
        <title>Next Generation Sequencing and Analysis of the Genome of Puccinia sorghi L Schw, the Causal Agent of Maize Common Rust.</title>
        <authorList>
            <person name="Rochi L."/>
            <person name="Burguener G."/>
            <person name="Darino M."/>
            <person name="Turjanski A."/>
            <person name="Kreff E."/>
            <person name="Dieguez M.J."/>
            <person name="Sacco F."/>
        </authorList>
    </citation>
    <scope>NUCLEOTIDE SEQUENCE [LARGE SCALE GENOMIC DNA]</scope>
    <source>
        <strain evidence="1 2">RO10H11247</strain>
    </source>
</reference>
<proteinExistence type="predicted"/>